<dbReference type="InterPro" id="IPR014966">
    <property type="entry name" value="FRG-dom"/>
</dbReference>
<protein>
    <submittedName>
        <fullName evidence="2">FRG domain-containing protein</fullName>
    </submittedName>
</protein>
<feature type="domain" description="FRG" evidence="1">
    <location>
        <begin position="21"/>
        <end position="116"/>
    </location>
</feature>
<evidence type="ECO:0000313" key="3">
    <source>
        <dbReference type="Proteomes" id="UP000253209"/>
    </source>
</evidence>
<dbReference type="OrthoDB" id="9816036at2"/>
<reference evidence="2 3" key="1">
    <citation type="submission" date="2018-05" db="EMBL/GenBank/DDBJ databases">
        <title>Mucilaginibacter hurinus sp. nov., isolated from briquette warehouse soil.</title>
        <authorList>
            <person name="Choi L."/>
        </authorList>
    </citation>
    <scope>NUCLEOTIDE SEQUENCE [LARGE SCALE GENOMIC DNA]</scope>
    <source>
        <strain evidence="2 3">ZR32</strain>
    </source>
</reference>
<evidence type="ECO:0000259" key="1">
    <source>
        <dbReference type="SMART" id="SM00901"/>
    </source>
</evidence>
<organism evidence="2 3">
    <name type="scientific">Mucilaginibacter hurinus</name>
    <dbReference type="NCBI Taxonomy" id="2201324"/>
    <lineage>
        <taxon>Bacteria</taxon>
        <taxon>Pseudomonadati</taxon>
        <taxon>Bacteroidota</taxon>
        <taxon>Sphingobacteriia</taxon>
        <taxon>Sphingobacteriales</taxon>
        <taxon>Sphingobacteriaceae</taxon>
        <taxon>Mucilaginibacter</taxon>
    </lineage>
</organism>
<dbReference type="Proteomes" id="UP000253209">
    <property type="component" value="Unassembled WGS sequence"/>
</dbReference>
<accession>A0A367GLR1</accession>
<dbReference type="RefSeq" id="WP_114005411.1">
    <property type="nucleotide sequence ID" value="NZ_QGDC01000006.1"/>
</dbReference>
<keyword evidence="3" id="KW-1185">Reference proteome</keyword>
<sequence>MKEIACVSDLVDILKIDYANYGRDVWYRGQGDYTWTLSPGLLRLTGLPSENSFLTRFKQSAAMLIDRHPKDSFDWMFLMQHYGVPTRLLDWSESPLTALFFAVSDKSRLDTDGALWSLKPIELNKIAGVDVDEENFILCFDDEELKSYSLETLSQNPRNKLTPLATIATRNNPRIQAQLGVFTIHHLDHKPIEDFCLKEEVIKYRIPKNSKEEIRKELKLLGISKFTLFPELSSIGEILTGTFI</sequence>
<dbReference type="SMART" id="SM00901">
    <property type="entry name" value="FRG"/>
    <property type="match status" value="1"/>
</dbReference>
<proteinExistence type="predicted"/>
<dbReference type="EMBL" id="QGDC01000006">
    <property type="protein sequence ID" value="RCH54422.1"/>
    <property type="molecule type" value="Genomic_DNA"/>
</dbReference>
<dbReference type="AlphaFoldDB" id="A0A367GLR1"/>
<evidence type="ECO:0000313" key="2">
    <source>
        <dbReference type="EMBL" id="RCH54422.1"/>
    </source>
</evidence>
<comment type="caution">
    <text evidence="2">The sequence shown here is derived from an EMBL/GenBank/DDBJ whole genome shotgun (WGS) entry which is preliminary data.</text>
</comment>
<dbReference type="Pfam" id="PF08867">
    <property type="entry name" value="FRG"/>
    <property type="match status" value="1"/>
</dbReference>
<name>A0A367GLR1_9SPHI</name>
<gene>
    <name evidence="2" type="ORF">DJ568_11385</name>
</gene>